<dbReference type="InterPro" id="IPR001387">
    <property type="entry name" value="Cro/C1-type_HTH"/>
</dbReference>
<feature type="domain" description="HTH cro/C1-type" evidence="2">
    <location>
        <begin position="49"/>
        <end position="78"/>
    </location>
</feature>
<evidence type="ECO:0000313" key="4">
    <source>
        <dbReference type="Proteomes" id="UP000029839"/>
    </source>
</evidence>
<proteinExistence type="predicted"/>
<feature type="compositionally biased region" description="Basic and acidic residues" evidence="1">
    <location>
        <begin position="213"/>
        <end position="226"/>
    </location>
</feature>
<dbReference type="InterPro" id="IPR010982">
    <property type="entry name" value="Lambda_DNA-bd_dom_sf"/>
</dbReference>
<reference evidence="3 4" key="2">
    <citation type="journal article" date="2015" name="Stand. Genomic Sci.">
        <title>Draft genome sequence of Cellulomonas carbonis T26(T) and comparative analysis of six Cellulomonas genomes.</title>
        <authorList>
            <person name="Zhuang W."/>
            <person name="Zhang S."/>
            <person name="Xia X."/>
            <person name="Wang G."/>
        </authorList>
    </citation>
    <scope>NUCLEOTIDE SEQUENCE [LARGE SCALE GENOMIC DNA]</scope>
    <source>
        <strain evidence="3 4">T26</strain>
    </source>
</reference>
<protein>
    <recommendedName>
        <fullName evidence="2">HTH cro/C1-type domain-containing protein</fullName>
    </recommendedName>
</protein>
<dbReference type="GO" id="GO:0003677">
    <property type="term" value="F:DNA binding"/>
    <property type="evidence" value="ECO:0007669"/>
    <property type="project" value="InterPro"/>
</dbReference>
<dbReference type="PROSITE" id="PS50943">
    <property type="entry name" value="HTH_CROC1"/>
    <property type="match status" value="1"/>
</dbReference>
<dbReference type="Proteomes" id="UP000029839">
    <property type="component" value="Unassembled WGS sequence"/>
</dbReference>
<evidence type="ECO:0000256" key="1">
    <source>
        <dbReference type="SAM" id="MobiDB-lite"/>
    </source>
</evidence>
<reference evidence="3 4" key="1">
    <citation type="submission" date="2013-08" db="EMBL/GenBank/DDBJ databases">
        <title>Genome sequencing of Cellulomonas carbonis T26.</title>
        <authorList>
            <person name="Chen F."/>
            <person name="Li Y."/>
            <person name="Wang G."/>
        </authorList>
    </citation>
    <scope>NUCLEOTIDE SEQUENCE [LARGE SCALE GENOMIC DNA]</scope>
    <source>
        <strain evidence="3 4">T26</strain>
    </source>
</reference>
<accession>A0A0A0BVB6</accession>
<evidence type="ECO:0000313" key="3">
    <source>
        <dbReference type="EMBL" id="KGM11627.1"/>
    </source>
</evidence>
<dbReference type="AlphaFoldDB" id="A0A0A0BVB6"/>
<dbReference type="CDD" id="cd00093">
    <property type="entry name" value="HTH_XRE"/>
    <property type="match status" value="1"/>
</dbReference>
<evidence type="ECO:0000259" key="2">
    <source>
        <dbReference type="PROSITE" id="PS50943"/>
    </source>
</evidence>
<comment type="caution">
    <text evidence="3">The sequence shown here is derived from an EMBL/GenBank/DDBJ whole genome shotgun (WGS) entry which is preliminary data.</text>
</comment>
<dbReference type="RefSeq" id="WP_188484614.1">
    <property type="nucleotide sequence ID" value="NZ_AXCY01000017.1"/>
</dbReference>
<sequence>MAGREMHMGPTGDTVRENVAFFRELSGMTFAALSRRLEELGRPIPPLGLRRIEAGERRVDVDDLAALAVALNVNPNTLLFPRTMGDFIEARVTGVAEQPASRVWQWGRGWAPLIGQSIRIDAFREFVRPHVVLGPEERADARRRWVEGELRRIEEEDAALLATLEAEEGRRIDPADFDPGTEFLKEELRALDPEDDAAWAERPDDPAPPARGSRMDPRENWRPARA</sequence>
<dbReference type="SUPFAM" id="SSF47413">
    <property type="entry name" value="lambda repressor-like DNA-binding domains"/>
    <property type="match status" value="1"/>
</dbReference>
<gene>
    <name evidence="3" type="ORF">N868_08185</name>
</gene>
<dbReference type="EMBL" id="AXCY01000017">
    <property type="protein sequence ID" value="KGM11627.1"/>
    <property type="molecule type" value="Genomic_DNA"/>
</dbReference>
<feature type="region of interest" description="Disordered" evidence="1">
    <location>
        <begin position="190"/>
        <end position="226"/>
    </location>
</feature>
<keyword evidence="4" id="KW-1185">Reference proteome</keyword>
<name>A0A0A0BVB6_9CELL</name>
<dbReference type="Gene3D" id="1.10.260.40">
    <property type="entry name" value="lambda repressor-like DNA-binding domains"/>
    <property type="match status" value="1"/>
</dbReference>
<organism evidence="3 4">
    <name type="scientific">Cellulomonas carbonis T26</name>
    <dbReference type="NCBI Taxonomy" id="947969"/>
    <lineage>
        <taxon>Bacteria</taxon>
        <taxon>Bacillati</taxon>
        <taxon>Actinomycetota</taxon>
        <taxon>Actinomycetes</taxon>
        <taxon>Micrococcales</taxon>
        <taxon>Cellulomonadaceae</taxon>
        <taxon>Cellulomonas</taxon>
    </lineage>
</organism>